<dbReference type="EMBL" id="AHKC01018630">
    <property type="protein sequence ID" value="EKF27236.1"/>
    <property type="molecule type" value="Genomic_DNA"/>
</dbReference>
<dbReference type="Proteomes" id="UP000007350">
    <property type="component" value="Unassembled WGS sequence"/>
</dbReference>
<dbReference type="PRINTS" id="PR01803">
    <property type="entry name" value="TCSIALIDASE"/>
</dbReference>
<name>K2MY22_TRYCR</name>
<accession>K2MY22</accession>
<dbReference type="InterPro" id="IPR055239">
    <property type="entry name" value="TS_C"/>
</dbReference>
<evidence type="ECO:0000313" key="3">
    <source>
        <dbReference type="EMBL" id="EKF27236.1"/>
    </source>
</evidence>
<dbReference type="SUPFAM" id="SSF49899">
    <property type="entry name" value="Concanavalin A-like lectins/glucanases"/>
    <property type="match status" value="1"/>
</dbReference>
<evidence type="ECO:0000259" key="2">
    <source>
        <dbReference type="Pfam" id="PF22925"/>
    </source>
</evidence>
<gene>
    <name evidence="3" type="ORF">MOQ_009046</name>
</gene>
<keyword evidence="4" id="KW-1185">Reference proteome</keyword>
<dbReference type="InterPro" id="IPR013320">
    <property type="entry name" value="ConA-like_dom_sf"/>
</dbReference>
<reference evidence="3 4" key="1">
    <citation type="journal article" date="2012" name="BMC Genomics">
        <title>Comparative genomic analysis of human infective Trypanosoma cruzi lineages with the bat-restricted subspecies T. cruzi marinkellei.</title>
        <authorList>
            <person name="Franzen O."/>
            <person name="Talavera-Lopez C."/>
            <person name="Ochaya S."/>
            <person name="Butler C.E."/>
            <person name="Messenger L.A."/>
            <person name="Lewis M.D."/>
            <person name="Llewellyn M.S."/>
            <person name="Marinkelle C.J."/>
            <person name="Tyler K.M."/>
            <person name="Miles M.A."/>
            <person name="Andersson B."/>
        </authorList>
    </citation>
    <scope>NUCLEOTIDE SEQUENCE [LARGE SCALE GENOMIC DNA]</scope>
    <source>
        <strain evidence="3 4">B7</strain>
    </source>
</reference>
<organism evidence="3 4">
    <name type="scientific">Trypanosoma cruzi marinkellei</name>
    <dbReference type="NCBI Taxonomy" id="85056"/>
    <lineage>
        <taxon>Eukaryota</taxon>
        <taxon>Discoba</taxon>
        <taxon>Euglenozoa</taxon>
        <taxon>Kinetoplastea</taxon>
        <taxon>Metakinetoplastina</taxon>
        <taxon>Trypanosomatida</taxon>
        <taxon>Trypanosomatidae</taxon>
        <taxon>Trypanosoma</taxon>
        <taxon>Schizotrypanum</taxon>
    </lineage>
</organism>
<feature type="non-terminal residue" evidence="3">
    <location>
        <position position="1"/>
    </location>
</feature>
<feature type="compositionally biased region" description="Gly residues" evidence="1">
    <location>
        <begin position="167"/>
        <end position="176"/>
    </location>
</feature>
<feature type="region of interest" description="Disordered" evidence="1">
    <location>
        <begin position="120"/>
        <end position="214"/>
    </location>
</feature>
<feature type="compositionally biased region" description="Polar residues" evidence="1">
    <location>
        <begin position="127"/>
        <end position="154"/>
    </location>
</feature>
<dbReference type="InterPro" id="IPR008377">
    <property type="entry name" value="Sialidase_trypan"/>
</dbReference>
<sequence>VLLGLSYKSGNKLELLPSGGTTTEHSVAWEPGTTHQVAIVLQNGTQGSVYVDGERVGGSPFDLKDKDSKEISHFFIGGDGSNVVQKVSQEGVSVTVRNVLLYNRPWTFEEIAGLAKNTITVPKPEGSRTSAGGTLSRSVSGSGEQGAVSQSHSGGPQRMEHEQLNGVGVGADGGGASSAASTATTPSSEVAQTVAAGSGGTMQGEGIKSTGRGSECYGTSTVVSEYVAGNNTGDAST</sequence>
<evidence type="ECO:0000313" key="4">
    <source>
        <dbReference type="Proteomes" id="UP000007350"/>
    </source>
</evidence>
<dbReference type="GO" id="GO:0004308">
    <property type="term" value="F:exo-alpha-sialidase activity"/>
    <property type="evidence" value="ECO:0007669"/>
    <property type="project" value="InterPro"/>
</dbReference>
<dbReference type="Pfam" id="PF22925">
    <property type="entry name" value="TS_C"/>
    <property type="match status" value="1"/>
</dbReference>
<feature type="compositionally biased region" description="Low complexity" evidence="1">
    <location>
        <begin position="177"/>
        <end position="191"/>
    </location>
</feature>
<dbReference type="Gene3D" id="2.60.120.200">
    <property type="match status" value="1"/>
</dbReference>
<proteinExistence type="predicted"/>
<feature type="domain" description="Trans-sialidase C-terminal" evidence="2">
    <location>
        <begin position="1"/>
        <end position="107"/>
    </location>
</feature>
<dbReference type="AlphaFoldDB" id="K2MY22"/>
<protein>
    <submittedName>
        <fullName evidence="3">Trans-sialidase, putative</fullName>
    </submittedName>
</protein>
<feature type="non-terminal residue" evidence="3">
    <location>
        <position position="237"/>
    </location>
</feature>
<comment type="caution">
    <text evidence="3">The sequence shown here is derived from an EMBL/GenBank/DDBJ whole genome shotgun (WGS) entry which is preliminary data.</text>
</comment>
<evidence type="ECO:0000256" key="1">
    <source>
        <dbReference type="SAM" id="MobiDB-lite"/>
    </source>
</evidence>